<evidence type="ECO:0000313" key="11">
    <source>
        <dbReference type="Proteomes" id="UP000005205"/>
    </source>
</evidence>
<evidence type="ECO:0000256" key="1">
    <source>
        <dbReference type="ARBA" id="ARBA00004651"/>
    </source>
</evidence>
<dbReference type="EMBL" id="ADTU01024419">
    <property type="status" value="NOT_ANNOTATED_CDS"/>
    <property type="molecule type" value="Genomic_DNA"/>
</dbReference>
<keyword evidence="2" id="KW-1003">Cell membrane</keyword>
<evidence type="ECO:0000313" key="10">
    <source>
        <dbReference type="EnsemblMetazoa" id="XP_012060336.1"/>
    </source>
</evidence>
<dbReference type="AlphaFoldDB" id="A0A158NS28"/>
<dbReference type="InParanoid" id="A0A158NS28"/>
<comment type="subcellular location">
    <subcellularLocation>
        <location evidence="1">Cell membrane</location>
        <topology evidence="1">Multi-pass membrane protein</topology>
    </subcellularLocation>
</comment>
<dbReference type="InterPro" id="IPR004117">
    <property type="entry name" value="7tm6_olfct_rcpt"/>
</dbReference>
<keyword evidence="9" id="KW-0807">Transducer</keyword>
<accession>A0A158NS28</accession>
<keyword evidence="3" id="KW-0716">Sensory transduction</keyword>
<dbReference type="GO" id="GO:0005549">
    <property type="term" value="F:odorant binding"/>
    <property type="evidence" value="ECO:0007669"/>
    <property type="project" value="InterPro"/>
</dbReference>
<organism evidence="10 11">
    <name type="scientific">Atta cephalotes</name>
    <name type="common">Leafcutter ant</name>
    <dbReference type="NCBI Taxonomy" id="12957"/>
    <lineage>
        <taxon>Eukaryota</taxon>
        <taxon>Metazoa</taxon>
        <taxon>Ecdysozoa</taxon>
        <taxon>Arthropoda</taxon>
        <taxon>Hexapoda</taxon>
        <taxon>Insecta</taxon>
        <taxon>Pterygota</taxon>
        <taxon>Neoptera</taxon>
        <taxon>Endopterygota</taxon>
        <taxon>Hymenoptera</taxon>
        <taxon>Apocrita</taxon>
        <taxon>Aculeata</taxon>
        <taxon>Formicoidea</taxon>
        <taxon>Formicidae</taxon>
        <taxon>Myrmicinae</taxon>
        <taxon>Atta</taxon>
    </lineage>
</organism>
<dbReference type="PANTHER" id="PTHR21137:SF35">
    <property type="entry name" value="ODORANT RECEPTOR 19A-RELATED"/>
    <property type="match status" value="1"/>
</dbReference>
<dbReference type="OrthoDB" id="6765072at2759"/>
<keyword evidence="6" id="KW-1133">Transmembrane helix</keyword>
<dbReference type="GO" id="GO:0007165">
    <property type="term" value="P:signal transduction"/>
    <property type="evidence" value="ECO:0007669"/>
    <property type="project" value="UniProtKB-KW"/>
</dbReference>
<proteinExistence type="predicted"/>
<dbReference type="Proteomes" id="UP000005205">
    <property type="component" value="Unassembled WGS sequence"/>
</dbReference>
<dbReference type="PANTHER" id="PTHR21137">
    <property type="entry name" value="ODORANT RECEPTOR"/>
    <property type="match status" value="1"/>
</dbReference>
<evidence type="ECO:0000256" key="7">
    <source>
        <dbReference type="ARBA" id="ARBA00023136"/>
    </source>
</evidence>
<dbReference type="KEGG" id="acep:105623555"/>
<protein>
    <recommendedName>
        <fullName evidence="12">Odorant receptor</fullName>
    </recommendedName>
</protein>
<evidence type="ECO:0000256" key="9">
    <source>
        <dbReference type="ARBA" id="ARBA00023224"/>
    </source>
</evidence>
<keyword evidence="7" id="KW-0472">Membrane</keyword>
<evidence type="ECO:0000256" key="6">
    <source>
        <dbReference type="ARBA" id="ARBA00022989"/>
    </source>
</evidence>
<keyword evidence="8" id="KW-0675">Receptor</keyword>
<reference evidence="10" key="2">
    <citation type="submission" date="2016-04" db="UniProtKB">
        <authorList>
            <consortium name="EnsemblMetazoa"/>
        </authorList>
    </citation>
    <scope>IDENTIFICATION</scope>
</reference>
<gene>
    <name evidence="10" type="primary">105623555</name>
</gene>
<sequence length="115" mass="13159">MAIIVEIITQGSNLSILRLIYILTAVINTFTHMCLYCVVGEFLVIQCEEVYEAVYNYEWYNLKPKQAKNLLIIMMLVNRPLYLTAGKLFPMTMATFCNLLKTSGGYISVLLAHRN</sequence>
<evidence type="ECO:0000256" key="4">
    <source>
        <dbReference type="ARBA" id="ARBA00022692"/>
    </source>
</evidence>
<name>A0A158NS28_ATTCE</name>
<dbReference type="GO" id="GO:0004984">
    <property type="term" value="F:olfactory receptor activity"/>
    <property type="evidence" value="ECO:0007669"/>
    <property type="project" value="InterPro"/>
</dbReference>
<evidence type="ECO:0000256" key="3">
    <source>
        <dbReference type="ARBA" id="ARBA00022606"/>
    </source>
</evidence>
<dbReference type="Pfam" id="PF02949">
    <property type="entry name" value="7tm_6"/>
    <property type="match status" value="1"/>
</dbReference>
<evidence type="ECO:0008006" key="12">
    <source>
        <dbReference type="Google" id="ProtNLM"/>
    </source>
</evidence>
<evidence type="ECO:0000256" key="2">
    <source>
        <dbReference type="ARBA" id="ARBA00022475"/>
    </source>
</evidence>
<keyword evidence="11" id="KW-1185">Reference proteome</keyword>
<keyword evidence="5" id="KW-0552">Olfaction</keyword>
<evidence type="ECO:0000256" key="8">
    <source>
        <dbReference type="ARBA" id="ARBA00023170"/>
    </source>
</evidence>
<reference evidence="11" key="1">
    <citation type="journal article" date="2011" name="PLoS Genet.">
        <title>The genome sequence of the leaf-cutter ant Atta cephalotes reveals insights into its obligate symbiotic lifestyle.</title>
        <authorList>
            <person name="Suen G."/>
            <person name="Teiling C."/>
            <person name="Li L."/>
            <person name="Holt C."/>
            <person name="Abouheif E."/>
            <person name="Bornberg-Bauer E."/>
            <person name="Bouffard P."/>
            <person name="Caldera E.J."/>
            <person name="Cash E."/>
            <person name="Cavanaugh A."/>
            <person name="Denas O."/>
            <person name="Elhaik E."/>
            <person name="Fave M.J."/>
            <person name="Gadau J."/>
            <person name="Gibson J.D."/>
            <person name="Graur D."/>
            <person name="Grubbs K.J."/>
            <person name="Hagen D.E."/>
            <person name="Harkins T.T."/>
            <person name="Helmkampf M."/>
            <person name="Hu H."/>
            <person name="Johnson B.R."/>
            <person name="Kim J."/>
            <person name="Marsh S.E."/>
            <person name="Moeller J.A."/>
            <person name="Munoz-Torres M.C."/>
            <person name="Murphy M.C."/>
            <person name="Naughton M.C."/>
            <person name="Nigam S."/>
            <person name="Overson R."/>
            <person name="Rajakumar R."/>
            <person name="Reese J.T."/>
            <person name="Scott J.J."/>
            <person name="Smith C.R."/>
            <person name="Tao S."/>
            <person name="Tsutsui N.D."/>
            <person name="Viljakainen L."/>
            <person name="Wissler L."/>
            <person name="Yandell M.D."/>
            <person name="Zimmer F."/>
            <person name="Taylor J."/>
            <person name="Slater S.C."/>
            <person name="Clifton S.W."/>
            <person name="Warren W.C."/>
            <person name="Elsik C.G."/>
            <person name="Smith C.D."/>
            <person name="Weinstock G.M."/>
            <person name="Gerardo N.M."/>
            <person name="Currie C.R."/>
        </authorList>
    </citation>
    <scope>NUCLEOTIDE SEQUENCE [LARGE SCALE GENOMIC DNA]</scope>
</reference>
<dbReference type="EnsemblMetazoa" id="XM_012204946.1">
    <property type="protein sequence ID" value="XP_012060336.1"/>
    <property type="gene ID" value="LOC105623555"/>
</dbReference>
<dbReference type="GO" id="GO:0005886">
    <property type="term" value="C:plasma membrane"/>
    <property type="evidence" value="ECO:0007669"/>
    <property type="project" value="UniProtKB-SubCell"/>
</dbReference>
<keyword evidence="4" id="KW-0812">Transmembrane</keyword>
<evidence type="ECO:0000256" key="5">
    <source>
        <dbReference type="ARBA" id="ARBA00022725"/>
    </source>
</evidence>